<dbReference type="AlphaFoldDB" id="A0A5D3DG15"/>
<organism evidence="3 5">
    <name type="scientific">Cucumis melo var. makuwa</name>
    <name type="common">Oriental melon</name>
    <dbReference type="NCBI Taxonomy" id="1194695"/>
    <lineage>
        <taxon>Eukaryota</taxon>
        <taxon>Viridiplantae</taxon>
        <taxon>Streptophyta</taxon>
        <taxon>Embryophyta</taxon>
        <taxon>Tracheophyta</taxon>
        <taxon>Spermatophyta</taxon>
        <taxon>Magnoliopsida</taxon>
        <taxon>eudicotyledons</taxon>
        <taxon>Gunneridae</taxon>
        <taxon>Pentapetalae</taxon>
        <taxon>rosids</taxon>
        <taxon>fabids</taxon>
        <taxon>Cucurbitales</taxon>
        <taxon>Cucurbitaceae</taxon>
        <taxon>Benincaseae</taxon>
        <taxon>Cucumis</taxon>
    </lineage>
</organism>
<dbReference type="Proteomes" id="UP000321947">
    <property type="component" value="Unassembled WGS sequence"/>
</dbReference>
<evidence type="ECO:0000313" key="4">
    <source>
        <dbReference type="Proteomes" id="UP000321393"/>
    </source>
</evidence>
<evidence type="ECO:0000256" key="1">
    <source>
        <dbReference type="SAM" id="MobiDB-lite"/>
    </source>
</evidence>
<feature type="region of interest" description="Disordered" evidence="1">
    <location>
        <begin position="1"/>
        <end position="33"/>
    </location>
</feature>
<dbReference type="EMBL" id="SSTD01004937">
    <property type="protein sequence ID" value="TYK22641.1"/>
    <property type="molecule type" value="Genomic_DNA"/>
</dbReference>
<evidence type="ECO:0000313" key="5">
    <source>
        <dbReference type="Proteomes" id="UP000321947"/>
    </source>
</evidence>
<comment type="caution">
    <text evidence="3">The sequence shown here is derived from an EMBL/GenBank/DDBJ whole genome shotgun (WGS) entry which is preliminary data.</text>
</comment>
<evidence type="ECO:0000313" key="2">
    <source>
        <dbReference type="EMBL" id="KAA0036579.1"/>
    </source>
</evidence>
<gene>
    <name evidence="3" type="ORF">E5676_scaffold195G00740</name>
    <name evidence="2" type="ORF">E6C27_scaffold191G00950</name>
</gene>
<dbReference type="Proteomes" id="UP000321393">
    <property type="component" value="Unassembled WGS sequence"/>
</dbReference>
<evidence type="ECO:0000313" key="3">
    <source>
        <dbReference type="EMBL" id="TYK22641.1"/>
    </source>
</evidence>
<dbReference type="EMBL" id="SSTE01019582">
    <property type="protein sequence ID" value="KAA0036579.1"/>
    <property type="molecule type" value="Genomic_DNA"/>
</dbReference>
<reference evidence="4 5" key="1">
    <citation type="submission" date="2019-08" db="EMBL/GenBank/DDBJ databases">
        <title>Draft genome sequences of two oriental melons (Cucumis melo L. var makuwa).</title>
        <authorList>
            <person name="Kwon S.-Y."/>
        </authorList>
    </citation>
    <scope>NUCLEOTIDE SEQUENCE [LARGE SCALE GENOMIC DNA]</scope>
    <source>
        <strain evidence="5">cv. Chang Bougi</strain>
        <strain evidence="4">cv. SW 3</strain>
        <tissue evidence="3">Leaf</tissue>
    </source>
</reference>
<protein>
    <submittedName>
        <fullName evidence="3">MADS-box transcription factor PHERES 2-like</fullName>
    </submittedName>
</protein>
<sequence length="121" mass="13731">MSSSSFRTFISNKRRENDKNSNGNNSRGDRSSKCRDCEGFGYYQSEYPHFLKRKKNSLVVTLSDDKLSTSSDEEKGGRAFIGCTLEDVNRIDGSSCSQERNVNHTVDFVEPDVSKQIFDQI</sequence>
<proteinExistence type="predicted"/>
<feature type="compositionally biased region" description="Polar residues" evidence="1">
    <location>
        <begin position="1"/>
        <end position="11"/>
    </location>
</feature>
<accession>A0A5D3DG15</accession>
<name>A0A5D3DG15_CUCMM</name>